<protein>
    <recommendedName>
        <fullName evidence="5">Cytochrome P460 domain-containing protein</fullName>
    </recommendedName>
</protein>
<evidence type="ECO:0000256" key="2">
    <source>
        <dbReference type="SAM" id="SignalP"/>
    </source>
</evidence>
<evidence type="ECO:0008006" key="5">
    <source>
        <dbReference type="Google" id="ProtNLM"/>
    </source>
</evidence>
<dbReference type="AlphaFoldDB" id="A0A1W2BYX9"/>
<dbReference type="PANTHER" id="PTHR35038">
    <property type="entry name" value="DISSIMILATORY SULFITE REDUCTASE SIRA"/>
    <property type="match status" value="1"/>
</dbReference>
<dbReference type="Gene3D" id="1.10.1130.10">
    <property type="entry name" value="Flavocytochrome C3, Chain A"/>
    <property type="match status" value="1"/>
</dbReference>
<evidence type="ECO:0000256" key="1">
    <source>
        <dbReference type="ARBA" id="ARBA00022729"/>
    </source>
</evidence>
<accession>A0A1W2BYX9</accession>
<name>A0A1W2BYX9_9RHOB</name>
<keyword evidence="4" id="KW-1185">Reference proteome</keyword>
<dbReference type="GO" id="GO:0016491">
    <property type="term" value="F:oxidoreductase activity"/>
    <property type="evidence" value="ECO:0007669"/>
    <property type="project" value="TreeGrafter"/>
</dbReference>
<reference evidence="3 4" key="1">
    <citation type="submission" date="2017-04" db="EMBL/GenBank/DDBJ databases">
        <authorList>
            <person name="Afonso C.L."/>
            <person name="Miller P.J."/>
            <person name="Scott M.A."/>
            <person name="Spackman E."/>
            <person name="Goraichik I."/>
            <person name="Dimitrov K.M."/>
            <person name="Suarez D.L."/>
            <person name="Swayne D.E."/>
        </authorList>
    </citation>
    <scope>NUCLEOTIDE SEQUENCE [LARGE SCALE GENOMIC DNA]</scope>
    <source>
        <strain evidence="3 4">CGMCC 1.12644</strain>
    </source>
</reference>
<feature type="chain" id="PRO_5012529166" description="Cytochrome P460 domain-containing protein" evidence="2">
    <location>
        <begin position="30"/>
        <end position="990"/>
    </location>
</feature>
<evidence type="ECO:0000313" key="4">
    <source>
        <dbReference type="Proteomes" id="UP000192330"/>
    </source>
</evidence>
<gene>
    <name evidence="3" type="ORF">SAMN06295998_10584</name>
</gene>
<dbReference type="RefSeq" id="WP_084352820.1">
    <property type="nucleotide sequence ID" value="NZ_FWYD01000005.1"/>
</dbReference>
<dbReference type="InterPro" id="IPR036280">
    <property type="entry name" value="Multihaem_cyt_sf"/>
</dbReference>
<feature type="signal peptide" evidence="2">
    <location>
        <begin position="1"/>
        <end position="29"/>
    </location>
</feature>
<dbReference type="Proteomes" id="UP000192330">
    <property type="component" value="Unassembled WGS sequence"/>
</dbReference>
<dbReference type="InterPro" id="IPR038142">
    <property type="entry name" value="Cytochrome_P460_sp"/>
</dbReference>
<dbReference type="CDD" id="cd20716">
    <property type="entry name" value="cyt_P460_fam"/>
    <property type="match status" value="1"/>
</dbReference>
<proteinExistence type="predicted"/>
<dbReference type="Gene3D" id="3.50.70.20">
    <property type="entry name" value="Cytochrome P460"/>
    <property type="match status" value="1"/>
</dbReference>
<dbReference type="InterPro" id="IPR051829">
    <property type="entry name" value="Multiheme_Cytochr_ET"/>
</dbReference>
<organism evidence="3 4">
    <name type="scientific">Primorskyibacter flagellatus</name>
    <dbReference type="NCBI Taxonomy" id="1387277"/>
    <lineage>
        <taxon>Bacteria</taxon>
        <taxon>Pseudomonadati</taxon>
        <taxon>Pseudomonadota</taxon>
        <taxon>Alphaproteobacteria</taxon>
        <taxon>Rhodobacterales</taxon>
        <taxon>Roseobacteraceae</taxon>
        <taxon>Primorskyibacter</taxon>
    </lineage>
</organism>
<evidence type="ECO:0000313" key="3">
    <source>
        <dbReference type="EMBL" id="SMC77698.1"/>
    </source>
</evidence>
<sequence length="990" mass="105656">MTTLPRRTKSRRTLAATLGLALTAGQAFAADTCPALQASPLLPSDTDACHALLPKMQSPGSVPLAEYEATLDKFLGNFCHRDTAAGWVPDKDVRDTGPFTVSLTDGSGDGEYHGTHAPVVIWYSPEAAQWIRENRSSEAPTEPATPMPAGAILVKEMFPAPAALCAGSDLTHLLPTSGAAVMVRAPEASRDGWFWGWYGWAGWTPDYPADPATNRLPYMGFGQYCTNCHASALDNFTFASPVNMEGEPGTPLAFLSQHRLGASTPAQPHHLNVVLPDADGLRLGEPHYSASAAFIEAYLAGQDMPDRADVPPMPSQTYDTVWAPADAPSDHGMFLTSDQCLGCHDAGSTGLQFDMAIPATGDHAGLLQNNSPYGTWATSPMGLAGRDPIFFAQLASETQSFHAESAAMVEDTCLGCHGIMGQRQFGIDNVAAGDSCGAFGRDMVNATPVSGGIASFGALARDGISCLACHRMELGAEADALNEAASRNACVVERRDLLNPDEDGFARSFTGSFFVAEPKKVFGPFKDVKTAPMEAALGVIPQHSDTIGSSEMCGTCHTVHLPVMEEGKILTRTYEQLTYPEWAFSGYRTGWTVDGDLPFGPGDREQSCQDCHMPSTEADGTPTVSKIASIQEFSNFSAAEFTRAPDKIDLPEREGFARHVLVGLNVFFIKMAQQFPDLLGIRTQDPMLVAKGVDSLIATEQAMLDQAQDHTAQVTLTTPQLSNDTLSTTVTVTNLAGHKLPSGVGFRRAFLSFEVLDTRGRVLWASGATDRLGRIVDGAGAPIAGEEWWTPDCATRIAPEQRVHQPHYQKVTAQSQAQIYQELVSTPAPGAICGHDAEPAGQLTTSFLSICAEVKDNRLPPFGYLPEAKRVEISHALGAGTDMAQDAGFTAVGNDPDYAIPEDGTSAGSDSVSFAVPLAGLASRPASVRARLWYQAIPPYYLQDRFCTAKGVDRDRLALMAGHLNLDGTAAESWKLQLGETANALLPATP</sequence>
<dbReference type="PANTHER" id="PTHR35038:SF6">
    <property type="entry name" value="SURFACE LOCALIZED DECAHEME CYTOCHROME C LIPOPROTEIN"/>
    <property type="match status" value="1"/>
</dbReference>
<dbReference type="EMBL" id="FWYD01000005">
    <property type="protein sequence ID" value="SMC77698.1"/>
    <property type="molecule type" value="Genomic_DNA"/>
</dbReference>
<dbReference type="SUPFAM" id="SSF48695">
    <property type="entry name" value="Multiheme cytochromes"/>
    <property type="match status" value="1"/>
</dbReference>
<dbReference type="STRING" id="1387277.SAMN06295998_10584"/>
<keyword evidence="1 2" id="KW-0732">Signal</keyword>